<dbReference type="InterPro" id="IPR012338">
    <property type="entry name" value="Beta-lactam/transpept-like"/>
</dbReference>
<dbReference type="Gene3D" id="3.30.1380.10">
    <property type="match status" value="1"/>
</dbReference>
<evidence type="ECO:0000256" key="2">
    <source>
        <dbReference type="ARBA" id="ARBA00022723"/>
    </source>
</evidence>
<gene>
    <name evidence="9" type="ORF">PPL_10297</name>
</gene>
<keyword evidence="5" id="KW-0224">Dipeptidase</keyword>
<dbReference type="Pfam" id="PF01427">
    <property type="entry name" value="Peptidase_M15"/>
    <property type="match status" value="1"/>
</dbReference>
<evidence type="ECO:0000256" key="6">
    <source>
        <dbReference type="ARBA" id="ARBA00023049"/>
    </source>
</evidence>
<dbReference type="Proteomes" id="UP000001396">
    <property type="component" value="Unassembled WGS sequence"/>
</dbReference>
<accession>D3BQV9</accession>
<keyword evidence="3" id="KW-0378">Hydrolase</keyword>
<reference evidence="9 10" key="1">
    <citation type="journal article" date="2011" name="Genome Res.">
        <title>Phylogeny-wide analysis of social amoeba genomes highlights ancient origins for complex intercellular communication.</title>
        <authorList>
            <person name="Heidel A.J."/>
            <person name="Lawal H.M."/>
            <person name="Felder M."/>
            <person name="Schilde C."/>
            <person name="Helps N.R."/>
            <person name="Tunggal B."/>
            <person name="Rivero F."/>
            <person name="John U."/>
            <person name="Schleicher M."/>
            <person name="Eichinger L."/>
            <person name="Platzer M."/>
            <person name="Noegel A.A."/>
            <person name="Schaap P."/>
            <person name="Gloeckner G."/>
        </authorList>
    </citation>
    <scope>NUCLEOTIDE SEQUENCE [LARGE SCALE GENOMIC DNA]</scope>
    <source>
        <strain evidence="10">ATCC 26659 / Pp 5 / PN500</strain>
    </source>
</reference>
<evidence type="ECO:0000256" key="3">
    <source>
        <dbReference type="ARBA" id="ARBA00022801"/>
    </source>
</evidence>
<comment type="caution">
    <text evidence="9">The sequence shown here is derived from an EMBL/GenBank/DDBJ whole genome shotgun (WGS) entry which is preliminary data.</text>
</comment>
<dbReference type="InterPro" id="IPR000755">
    <property type="entry name" value="A_A_dipeptidase"/>
</dbReference>
<dbReference type="RefSeq" id="XP_020428661.1">
    <property type="nucleotide sequence ID" value="XM_020581076.1"/>
</dbReference>
<evidence type="ECO:0000259" key="8">
    <source>
        <dbReference type="Pfam" id="PF00144"/>
    </source>
</evidence>
<dbReference type="InterPro" id="IPR009045">
    <property type="entry name" value="Zn_M74/Hedgehog-like"/>
</dbReference>
<dbReference type="SUPFAM" id="SSF56601">
    <property type="entry name" value="beta-lactamase/transpeptidase-like"/>
    <property type="match status" value="1"/>
</dbReference>
<keyword evidence="6" id="KW-0482">Metalloprotease</keyword>
<dbReference type="Gene3D" id="3.40.710.10">
    <property type="entry name" value="DD-peptidase/beta-lactamase superfamily"/>
    <property type="match status" value="1"/>
</dbReference>
<dbReference type="GO" id="GO:0016805">
    <property type="term" value="F:dipeptidase activity"/>
    <property type="evidence" value="ECO:0007669"/>
    <property type="project" value="UniProtKB-KW"/>
</dbReference>
<name>D3BQV9_HETP5</name>
<keyword evidence="2" id="KW-0479">Metal-binding</keyword>
<evidence type="ECO:0000313" key="10">
    <source>
        <dbReference type="Proteomes" id="UP000001396"/>
    </source>
</evidence>
<sequence length="842" mass="95942">MMQKEVVTSLDEATIIRPIEEWIRYQINDKAVPVFGLTITNREKTLYTKVHHHPDIKTPIPSIDRSLFNVASVSKLFTYVALLQLVEQGKVSLNDLITKYMPSNFAPKNPVDCDPSEPPLYKQITVFNLIRHTSGLIREPLEGNYFNEHQCNLQELVDSMGRSTLVIKPNTCHKYSNAAVAMVGYVIQVASGMIFEDYVQQFVLDPIGMTHCTFKDIWNNTRYSNDDEMRLSVGHMWRYWDETTTDVSVFKEAPLTHFGMNPAGGLKCTLSEINHFLRVFLNGGAPLLKEKTFQFMITPQPLSGPAAEPNTDYHYHPSEMTHGLGVEINQLCGLLLARHGGAINGFASEFRVLPEIGVGIYAVATLDCNNTLSTQLVEYAYHHIISHYFKPSPEIPYDPLTLVTAKSHMKSVIESQSIPNEILDQAMGYYVLDKGDPKTYDLHRFKVYQEYNQKLFIRTSFISKLSWANSPYHPEGMLVTNDRLSFGGQLKLYTSTDGKDTAIESFRRIKDISDNNLFYQPYIPLPPVSSAPQEIPQFLKKLVGHYEAKDQLALIFEDDGTLMICIEWLFIYTLTFVSEQPGCVVFKFATDSLYKDERVTFYLNSDSRPERLELSGIPFFHKHVGPIPGQRQEGVCSSGEAQIILDKSYSVTCPHKAPTSHSLVDLSTLSPTLLTDVKYATTDNFSGIALYKVAKAYLHQQAAESLLRCHQWLEQWGVGLIIYDSYRPWNVTWAMSESVKPEFRGLYVADPNKGSVHNRGGAVDLTLYDLKTGEIIPMQGEYDELSIRSHRSYFGGTSRQRWFKKLLTTAMMNHDFIPYEQEWWHFDYKISFDVLNIPLENL</sequence>
<dbReference type="GO" id="GO:0008237">
    <property type="term" value="F:metallopeptidase activity"/>
    <property type="evidence" value="ECO:0007669"/>
    <property type="project" value="UniProtKB-KW"/>
</dbReference>
<keyword evidence="7" id="KW-0961">Cell wall biogenesis/degradation</keyword>
<dbReference type="Pfam" id="PF00144">
    <property type="entry name" value="Beta-lactamase"/>
    <property type="match status" value="1"/>
</dbReference>
<evidence type="ECO:0000256" key="7">
    <source>
        <dbReference type="ARBA" id="ARBA00023316"/>
    </source>
</evidence>
<organism evidence="9 10">
    <name type="scientific">Heterostelium pallidum (strain ATCC 26659 / Pp 5 / PN500)</name>
    <name type="common">Cellular slime mold</name>
    <name type="synonym">Polysphondylium pallidum</name>
    <dbReference type="NCBI Taxonomy" id="670386"/>
    <lineage>
        <taxon>Eukaryota</taxon>
        <taxon>Amoebozoa</taxon>
        <taxon>Evosea</taxon>
        <taxon>Eumycetozoa</taxon>
        <taxon>Dictyostelia</taxon>
        <taxon>Acytosteliales</taxon>
        <taxon>Acytosteliaceae</taxon>
        <taxon>Heterostelium</taxon>
    </lineage>
</organism>
<dbReference type="STRING" id="670386.D3BQV9"/>
<evidence type="ECO:0000313" key="9">
    <source>
        <dbReference type="EMBL" id="EFA76529.1"/>
    </source>
</evidence>
<dbReference type="OMA" id="WRYWDET"/>
<dbReference type="GO" id="GO:0046872">
    <property type="term" value="F:metal ion binding"/>
    <property type="evidence" value="ECO:0007669"/>
    <property type="project" value="UniProtKB-KW"/>
</dbReference>
<dbReference type="PANTHER" id="PTHR22935">
    <property type="entry name" value="PENICILLIN-BINDING PROTEIN"/>
    <property type="match status" value="1"/>
</dbReference>
<dbReference type="GeneID" id="31365768"/>
<dbReference type="InParanoid" id="D3BQV9"/>
<dbReference type="InterPro" id="IPR051478">
    <property type="entry name" value="Beta-lactamase-like_AB/R"/>
</dbReference>
<evidence type="ECO:0000256" key="4">
    <source>
        <dbReference type="ARBA" id="ARBA00022833"/>
    </source>
</evidence>
<evidence type="ECO:0000256" key="1">
    <source>
        <dbReference type="ARBA" id="ARBA00022670"/>
    </source>
</evidence>
<keyword evidence="4" id="KW-0862">Zinc</keyword>
<dbReference type="SUPFAM" id="SSF55166">
    <property type="entry name" value="Hedgehog/DD-peptidase"/>
    <property type="match status" value="1"/>
</dbReference>
<dbReference type="CDD" id="cd14840">
    <property type="entry name" value="D-Ala-D-Ala_dipeptidase_Aad"/>
    <property type="match status" value="1"/>
</dbReference>
<dbReference type="PANTHER" id="PTHR22935:SF98">
    <property type="entry name" value="BETA-LACTAMASE FAMILY PROTEIN"/>
    <property type="match status" value="1"/>
</dbReference>
<feature type="domain" description="Beta-lactamase-related" evidence="8">
    <location>
        <begin position="23"/>
        <end position="366"/>
    </location>
</feature>
<dbReference type="EMBL" id="ADBJ01000047">
    <property type="protein sequence ID" value="EFA76529.1"/>
    <property type="molecule type" value="Genomic_DNA"/>
</dbReference>
<dbReference type="InterPro" id="IPR001466">
    <property type="entry name" value="Beta-lactam-related"/>
</dbReference>
<proteinExistence type="inferred from homology"/>
<evidence type="ECO:0000256" key="5">
    <source>
        <dbReference type="ARBA" id="ARBA00022997"/>
    </source>
</evidence>
<keyword evidence="10" id="KW-1185">Reference proteome</keyword>
<dbReference type="AlphaFoldDB" id="D3BQV9"/>
<dbReference type="GO" id="GO:0006508">
    <property type="term" value="P:proteolysis"/>
    <property type="evidence" value="ECO:0007669"/>
    <property type="project" value="UniProtKB-KW"/>
</dbReference>
<dbReference type="GO" id="GO:0071555">
    <property type="term" value="P:cell wall organization"/>
    <property type="evidence" value="ECO:0007669"/>
    <property type="project" value="UniProtKB-KW"/>
</dbReference>
<protein>
    <submittedName>
        <fullName evidence="9">Beta-lactamase family protein</fullName>
    </submittedName>
</protein>
<keyword evidence="1" id="KW-0645">Protease</keyword>
<dbReference type="HAMAP" id="MF_01924">
    <property type="entry name" value="A_A_dipeptidase"/>
    <property type="match status" value="1"/>
</dbReference>